<dbReference type="EMBL" id="BAAAQM010000005">
    <property type="protein sequence ID" value="GAA1958178.1"/>
    <property type="molecule type" value="Genomic_DNA"/>
</dbReference>
<dbReference type="Pfam" id="PF00144">
    <property type="entry name" value="Beta-lactamase"/>
    <property type="match status" value="1"/>
</dbReference>
<dbReference type="PANTHER" id="PTHR46825">
    <property type="entry name" value="D-ALANYL-D-ALANINE-CARBOXYPEPTIDASE/ENDOPEPTIDASE AMPH"/>
    <property type="match status" value="1"/>
</dbReference>
<sequence length="313" mass="33232">MDTNAPGAVIGVSRRGRRVFETAGGLKADDASSFRIASLTKPLTAAATVLALAERSIPLTTPAIELLPALAADWRADRGITVEQLLAQVAGLREAVDAATVAALGDGPEVLEQTARLAVQAGNERAPGERWSYYNGNYFLAGCVLATVVGTSYEQALQQVLLTPFGLTGTGFETPSAPITGWDGELPLPGEAYPRGRRPSGGLWSCAADFLSFAERLLGTPTLLDEIRRPRTRFDDPMAYGLGWALGPSGQMYLNGRLAGYRTAVLLAPEHGYASVAFGNQTQLLPEIAWRLSELQRDLTGDDLSIAIDAFAA</sequence>
<comment type="caution">
    <text evidence="2">The sequence shown here is derived from an EMBL/GenBank/DDBJ whole genome shotgun (WGS) entry which is preliminary data.</text>
</comment>
<organism evidence="2 3">
    <name type="scientific">Catenulispora subtropica</name>
    <dbReference type="NCBI Taxonomy" id="450798"/>
    <lineage>
        <taxon>Bacteria</taxon>
        <taxon>Bacillati</taxon>
        <taxon>Actinomycetota</taxon>
        <taxon>Actinomycetes</taxon>
        <taxon>Catenulisporales</taxon>
        <taxon>Catenulisporaceae</taxon>
        <taxon>Catenulispora</taxon>
    </lineage>
</organism>
<dbReference type="InterPro" id="IPR001466">
    <property type="entry name" value="Beta-lactam-related"/>
</dbReference>
<dbReference type="PANTHER" id="PTHR46825:SF9">
    <property type="entry name" value="BETA-LACTAMASE-RELATED DOMAIN-CONTAINING PROTEIN"/>
    <property type="match status" value="1"/>
</dbReference>
<feature type="domain" description="Beta-lactamase-related" evidence="1">
    <location>
        <begin position="4"/>
        <end position="284"/>
    </location>
</feature>
<dbReference type="InterPro" id="IPR012338">
    <property type="entry name" value="Beta-lactam/transpept-like"/>
</dbReference>
<dbReference type="Gene3D" id="3.40.710.10">
    <property type="entry name" value="DD-peptidase/beta-lactamase superfamily"/>
    <property type="match status" value="1"/>
</dbReference>
<name>A0ABN2QU87_9ACTN</name>
<dbReference type="SUPFAM" id="SSF56601">
    <property type="entry name" value="beta-lactamase/transpeptidase-like"/>
    <property type="match status" value="1"/>
</dbReference>
<proteinExistence type="predicted"/>
<dbReference type="Proteomes" id="UP001499854">
    <property type="component" value="Unassembled WGS sequence"/>
</dbReference>
<evidence type="ECO:0000313" key="3">
    <source>
        <dbReference type="Proteomes" id="UP001499854"/>
    </source>
</evidence>
<evidence type="ECO:0000259" key="1">
    <source>
        <dbReference type="Pfam" id="PF00144"/>
    </source>
</evidence>
<dbReference type="RefSeq" id="WP_344655989.1">
    <property type="nucleotide sequence ID" value="NZ_BAAAQM010000005.1"/>
</dbReference>
<keyword evidence="3" id="KW-1185">Reference proteome</keyword>
<accession>A0ABN2QU87</accession>
<dbReference type="InterPro" id="IPR050491">
    <property type="entry name" value="AmpC-like"/>
</dbReference>
<reference evidence="2 3" key="1">
    <citation type="journal article" date="2019" name="Int. J. Syst. Evol. Microbiol.">
        <title>The Global Catalogue of Microorganisms (GCM) 10K type strain sequencing project: providing services to taxonomists for standard genome sequencing and annotation.</title>
        <authorList>
            <consortium name="The Broad Institute Genomics Platform"/>
            <consortium name="The Broad Institute Genome Sequencing Center for Infectious Disease"/>
            <person name="Wu L."/>
            <person name="Ma J."/>
        </authorList>
    </citation>
    <scope>NUCLEOTIDE SEQUENCE [LARGE SCALE GENOMIC DNA]</scope>
    <source>
        <strain evidence="2 3">JCM 16013</strain>
    </source>
</reference>
<evidence type="ECO:0000313" key="2">
    <source>
        <dbReference type="EMBL" id="GAA1958178.1"/>
    </source>
</evidence>
<gene>
    <name evidence="2" type="ORF">GCM10009838_12830</name>
</gene>
<protein>
    <recommendedName>
        <fullName evidence="1">Beta-lactamase-related domain-containing protein</fullName>
    </recommendedName>
</protein>